<evidence type="ECO:0000313" key="3">
    <source>
        <dbReference type="Proteomes" id="UP000052008"/>
    </source>
</evidence>
<reference evidence="2 3" key="1">
    <citation type="journal article" date="2015" name="Microbiome">
        <title>Genomic resolution of linkages in carbon, nitrogen, and sulfur cycling among widespread estuary sediment bacteria.</title>
        <authorList>
            <person name="Baker B.J."/>
            <person name="Lazar C.S."/>
            <person name="Teske A.P."/>
            <person name="Dick G.J."/>
        </authorList>
    </citation>
    <scope>NUCLEOTIDE SEQUENCE [LARGE SCALE GENOMIC DNA]</scope>
    <source>
        <strain evidence="2">DG_24</strain>
    </source>
</reference>
<proteinExistence type="predicted"/>
<accession>A0A0S7WQD5</accession>
<comment type="caution">
    <text evidence="2">The sequence shown here is derived from an EMBL/GenBank/DDBJ whole genome shotgun (WGS) entry which is preliminary data.</text>
</comment>
<dbReference type="Gene3D" id="2.160.20.10">
    <property type="entry name" value="Single-stranded right-handed beta-helix, Pectin lyase-like"/>
    <property type="match status" value="1"/>
</dbReference>
<protein>
    <recommendedName>
        <fullName evidence="1">Right handed beta helix domain-containing protein</fullName>
    </recommendedName>
</protein>
<gene>
    <name evidence="2" type="ORF">AMJ39_08075</name>
</gene>
<dbReference type="Pfam" id="PF13229">
    <property type="entry name" value="Beta_helix"/>
    <property type="match status" value="1"/>
</dbReference>
<organism evidence="2 3">
    <name type="scientific">candidate division TA06 bacterium DG_24</name>
    <dbReference type="NCBI Taxonomy" id="1703770"/>
    <lineage>
        <taxon>Bacteria</taxon>
        <taxon>Bacteria division TA06</taxon>
    </lineage>
</organism>
<dbReference type="STRING" id="1703770.AMJ39_08075"/>
<evidence type="ECO:0000313" key="2">
    <source>
        <dbReference type="EMBL" id="KPJ52347.1"/>
    </source>
</evidence>
<dbReference type="InterPro" id="IPR039448">
    <property type="entry name" value="Beta_helix"/>
</dbReference>
<feature type="domain" description="Right handed beta helix" evidence="1">
    <location>
        <begin position="59"/>
        <end position="187"/>
    </location>
</feature>
<dbReference type="EMBL" id="LIZS01000063">
    <property type="protein sequence ID" value="KPJ52347.1"/>
    <property type="molecule type" value="Genomic_DNA"/>
</dbReference>
<dbReference type="AlphaFoldDB" id="A0A0S7WQD5"/>
<dbReference type="InterPro" id="IPR011050">
    <property type="entry name" value="Pectin_lyase_fold/virulence"/>
</dbReference>
<dbReference type="InterPro" id="IPR012334">
    <property type="entry name" value="Pectin_lyas_fold"/>
</dbReference>
<dbReference type="Proteomes" id="UP000052008">
    <property type="component" value="Unassembled WGS sequence"/>
</dbReference>
<dbReference type="SUPFAM" id="SSF51126">
    <property type="entry name" value="Pectin lyase-like"/>
    <property type="match status" value="1"/>
</dbReference>
<name>A0A0S7WQD5_UNCT6</name>
<evidence type="ECO:0000259" key="1">
    <source>
        <dbReference type="Pfam" id="PF13229"/>
    </source>
</evidence>
<sequence>MTVACFGAIGMAYVAPATVIHVPQEYPTIQAGVDAAVNGDTVLAADGTYAGDGNRDIDFNGKAIVVMSENGPEVTIIDCEGDSLDPHRGFFFGSGEGSASILQGFTIKNGWESGGGILCFHTSPTIVGNTLMANVTDFRGGGILCHNGSPAIVGNVLTGNSAMALAGRGGGIHCSSGASPTIVGNTILANTAVYGGGIGVLNASATLLGNTILENTAELEGGGIYCDGSLMSVTNCILREDSAGVGGEISLADRSSLAVRYSDLEGGAGAIFMPPGCILHWGVGNIDEDPMFVLAEQGDYRIIWDSPCVDAGHPDSLDPDSTRSDMGAHYFDQNDYMTIYVTPMSTEVTPGGTLEVTYTAMNRWGFPVSYWALAEAVLPNTHTVTVMGPDRYTLAPHVWRQQLIAQDVPLTAEPGLYLYRARIGVPPNTLYDEDSFSFEIAPVCDYLIWEADPTPISGQPIMDALSALGRSSEFVEGPLGNYDLFAYRGLFICLGVYSNNAMIMEGSPEAAQIEEYIAAGGSVYLEGGDVWYYDPLFMGGHDFGPSFGIIPIDDGVGPSIGIVSGVENSLMPGLAGLTSPYFGENAWFDWLGAIPPAEVIFTMLDMPPDIGVANPTPSGGHTVGTSFELGGTDFVGEVVAEFVAFFED</sequence>